<dbReference type="Proteomes" id="UP000856022">
    <property type="component" value="Unassembled WGS sequence"/>
</dbReference>
<evidence type="ECO:0000313" key="2">
    <source>
        <dbReference type="EMBL" id="QHH11556.1"/>
    </source>
</evidence>
<organism evidence="1">
    <name type="scientific">Vibrio parahaemolyticus</name>
    <dbReference type="NCBI Taxonomy" id="670"/>
    <lineage>
        <taxon>Bacteria</taxon>
        <taxon>Pseudomonadati</taxon>
        <taxon>Pseudomonadota</taxon>
        <taxon>Gammaproteobacteria</taxon>
        <taxon>Vibrionales</taxon>
        <taxon>Vibrionaceae</taxon>
        <taxon>Vibrio</taxon>
    </lineage>
</organism>
<gene>
    <name evidence="2" type="ORF">EHC69_19840</name>
    <name evidence="1" type="ORF">I7278_08075</name>
</gene>
<evidence type="ECO:0000313" key="3">
    <source>
        <dbReference type="Proteomes" id="UP000464718"/>
    </source>
</evidence>
<dbReference type="AlphaFoldDB" id="A0A7Z2MWI7"/>
<accession>A0A7Z2MWI7</accession>
<reference evidence="1" key="1">
    <citation type="journal article" date="2018" name="Genome Biol.">
        <title>SKESA: strategic k-mer extension for scrupulous assemblies.</title>
        <authorList>
            <person name="Souvorov A."/>
            <person name="Agarwala R."/>
            <person name="Lipman D.J."/>
        </authorList>
    </citation>
    <scope>NUCLEOTIDE SEQUENCE</scope>
    <source>
        <strain evidence="1">1930</strain>
    </source>
</reference>
<reference evidence="1" key="3">
    <citation type="submission" date="2019-12" db="EMBL/GenBank/DDBJ databases">
        <authorList>
            <consortium name="NCBI Pathogen Detection Project"/>
        </authorList>
    </citation>
    <scope>NUCLEOTIDE SEQUENCE</scope>
    <source>
        <strain evidence="1">1930</strain>
    </source>
</reference>
<sequence length="30" mass="3544">MPIFNSLFLFNKYNLPAKNEQKLAHLPVKQ</sequence>
<name>A0A7Z2MWI7_VIBPH</name>
<proteinExistence type="predicted"/>
<dbReference type="Proteomes" id="UP000464718">
    <property type="component" value="Chromosome ii"/>
</dbReference>
<reference evidence="2 3" key="2">
    <citation type="submission" date="2018-12" db="EMBL/GenBank/DDBJ databases">
        <title>Genomic insights into the evolutionary origins and pathogenicity of five Vibrio parahaemolyticus strains isolated from the shrimp with acute hepatopancreatic necrosis disease (AHPND).</title>
        <authorList>
            <person name="Yang Q."/>
            <person name="Dong X."/>
            <person name="Xie G."/>
            <person name="Fu S."/>
            <person name="Zou P."/>
            <person name="Sun J."/>
            <person name="Wang Y."/>
            <person name="Huang J."/>
        </authorList>
    </citation>
    <scope>NUCLEOTIDE SEQUENCE [LARGE SCALE GENOMIC DNA]</scope>
    <source>
        <strain evidence="2 3">20160303005-1</strain>
    </source>
</reference>
<protein>
    <submittedName>
        <fullName evidence="1">Uncharacterized protein</fullName>
    </submittedName>
</protein>
<evidence type="ECO:0000313" key="1">
    <source>
        <dbReference type="EMBL" id="HAS6676765.1"/>
    </source>
</evidence>
<dbReference type="EMBL" id="DACQKT010000003">
    <property type="protein sequence ID" value="HAS6676765.1"/>
    <property type="molecule type" value="Genomic_DNA"/>
</dbReference>
<dbReference type="EMBL" id="CP034299">
    <property type="protein sequence ID" value="QHH11556.1"/>
    <property type="molecule type" value="Genomic_DNA"/>
</dbReference>